<accession>A0ABV5MRS0</accession>
<sequence length="135" mass="15338">MSHFTRVRTALRDADLLVEALAAVGYPNAERHDEPTTLFGYQGDRRPETAEVIVRRAYISGASNDIGFRRTADGTFDAVISDFDRRRHDTAWLHRLTQQYGRAATLHYAEHNGFEVTGEEHQPDGSIRLLLRRTA</sequence>
<evidence type="ECO:0000313" key="1">
    <source>
        <dbReference type="EMBL" id="MFB9451574.1"/>
    </source>
</evidence>
<comment type="caution">
    <text evidence="1">The sequence shown here is derived from an EMBL/GenBank/DDBJ whole genome shotgun (WGS) entry which is preliminary data.</text>
</comment>
<name>A0ABV5MRS0_9ACTN</name>
<keyword evidence="2" id="KW-1185">Reference proteome</keyword>
<dbReference type="InterPro" id="IPR009666">
    <property type="entry name" value="Uncharacterised_Ycf35"/>
</dbReference>
<dbReference type="Proteomes" id="UP001589608">
    <property type="component" value="Unassembled WGS sequence"/>
</dbReference>
<reference evidence="1 2" key="1">
    <citation type="submission" date="2024-09" db="EMBL/GenBank/DDBJ databases">
        <authorList>
            <person name="Sun Q."/>
            <person name="Mori K."/>
        </authorList>
    </citation>
    <scope>NUCLEOTIDE SEQUENCE [LARGE SCALE GENOMIC DNA]</scope>
    <source>
        <strain evidence="1 2">JCM 3307</strain>
    </source>
</reference>
<dbReference type="EMBL" id="JBHMCA010000090">
    <property type="protein sequence ID" value="MFB9451574.1"/>
    <property type="molecule type" value="Genomic_DNA"/>
</dbReference>
<dbReference type="PANTHER" id="PTHR39638">
    <property type="entry name" value="YCF35"/>
    <property type="match status" value="1"/>
</dbReference>
<gene>
    <name evidence="1" type="ORF">ACFFTR_51640</name>
</gene>
<organism evidence="1 2">
    <name type="scientific">Dactylosporangium vinaceum</name>
    <dbReference type="NCBI Taxonomy" id="53362"/>
    <lineage>
        <taxon>Bacteria</taxon>
        <taxon>Bacillati</taxon>
        <taxon>Actinomycetota</taxon>
        <taxon>Actinomycetes</taxon>
        <taxon>Micromonosporales</taxon>
        <taxon>Micromonosporaceae</taxon>
        <taxon>Dactylosporangium</taxon>
    </lineage>
</organism>
<proteinExistence type="predicted"/>
<dbReference type="Pfam" id="PF06868">
    <property type="entry name" value="DUF1257"/>
    <property type="match status" value="1"/>
</dbReference>
<evidence type="ECO:0000313" key="2">
    <source>
        <dbReference type="Proteomes" id="UP001589608"/>
    </source>
</evidence>
<dbReference type="PANTHER" id="PTHR39638:SF2">
    <property type="entry name" value="YCF35"/>
    <property type="match status" value="1"/>
</dbReference>
<protein>
    <submittedName>
        <fullName evidence="1">DUF1257 domain-containing protein</fullName>
    </submittedName>
</protein>
<dbReference type="RefSeq" id="WP_223104198.1">
    <property type="nucleotide sequence ID" value="NZ_CP061913.1"/>
</dbReference>